<reference evidence="2" key="1">
    <citation type="submission" date="2020-10" db="EMBL/GenBank/DDBJ databases">
        <authorList>
            <person name="Gilroy R."/>
        </authorList>
    </citation>
    <scope>NUCLEOTIDE SEQUENCE</scope>
    <source>
        <strain evidence="2">USAMLcec3-3695</strain>
    </source>
</reference>
<feature type="domain" description="Sensor histidine kinase NatK-like C-terminal" evidence="1">
    <location>
        <begin position="3"/>
        <end position="71"/>
    </location>
</feature>
<evidence type="ECO:0000313" key="3">
    <source>
        <dbReference type="Proteomes" id="UP000824109"/>
    </source>
</evidence>
<comment type="caution">
    <text evidence="2">The sequence shown here is derived from an EMBL/GenBank/DDBJ whole genome shotgun (WGS) entry which is preliminary data.</text>
</comment>
<dbReference type="Pfam" id="PF14501">
    <property type="entry name" value="HATPase_c_5"/>
    <property type="match status" value="1"/>
</dbReference>
<accession>A0A9D1SDX4</accession>
<feature type="non-terminal residue" evidence="2">
    <location>
        <position position="1"/>
    </location>
</feature>
<name>A0A9D1SDX4_9FIRM</name>
<dbReference type="Proteomes" id="UP000824109">
    <property type="component" value="Unassembled WGS sequence"/>
</dbReference>
<evidence type="ECO:0000313" key="2">
    <source>
        <dbReference type="EMBL" id="HIU56854.1"/>
    </source>
</evidence>
<proteinExistence type="predicted"/>
<dbReference type="InterPro" id="IPR032834">
    <property type="entry name" value="NatK-like_C"/>
</dbReference>
<sequence length="85" mass="9658">IMNDKVLVITIENSADKGPIIENGKLKTRKEDKDNHGVGMLSVKQALNNYNGKLKWEYDEDKRIFVVTILIGLYKNRLKDANVAV</sequence>
<organism evidence="2 3">
    <name type="scientific">Candidatus Ornithomonoglobus merdipullorum</name>
    <dbReference type="NCBI Taxonomy" id="2840895"/>
    <lineage>
        <taxon>Bacteria</taxon>
        <taxon>Bacillati</taxon>
        <taxon>Bacillota</taxon>
        <taxon>Clostridia</taxon>
        <taxon>Candidatus Ornithomonoglobus</taxon>
    </lineage>
</organism>
<dbReference type="AlphaFoldDB" id="A0A9D1SDX4"/>
<reference evidence="2" key="2">
    <citation type="journal article" date="2021" name="PeerJ">
        <title>Extensive microbial diversity within the chicken gut microbiome revealed by metagenomics and culture.</title>
        <authorList>
            <person name="Gilroy R."/>
            <person name="Ravi A."/>
            <person name="Getino M."/>
            <person name="Pursley I."/>
            <person name="Horton D.L."/>
            <person name="Alikhan N.F."/>
            <person name="Baker D."/>
            <person name="Gharbi K."/>
            <person name="Hall N."/>
            <person name="Watson M."/>
            <person name="Adriaenssens E.M."/>
            <person name="Foster-Nyarko E."/>
            <person name="Jarju S."/>
            <person name="Secka A."/>
            <person name="Antonio M."/>
            <person name="Oren A."/>
            <person name="Chaudhuri R.R."/>
            <person name="La Ragione R."/>
            <person name="Hildebrand F."/>
            <person name="Pallen M.J."/>
        </authorList>
    </citation>
    <scope>NUCLEOTIDE SEQUENCE</scope>
    <source>
        <strain evidence="2">USAMLcec3-3695</strain>
    </source>
</reference>
<evidence type="ECO:0000259" key="1">
    <source>
        <dbReference type="Pfam" id="PF14501"/>
    </source>
</evidence>
<protein>
    <submittedName>
        <fullName evidence="2">GHKL domain-containing protein</fullName>
    </submittedName>
</protein>
<gene>
    <name evidence="2" type="ORF">IAA61_03450</name>
</gene>
<dbReference type="EMBL" id="DVNB01000035">
    <property type="protein sequence ID" value="HIU56854.1"/>
    <property type="molecule type" value="Genomic_DNA"/>
</dbReference>